<dbReference type="InterPro" id="IPR044810">
    <property type="entry name" value="WRKY_plant"/>
</dbReference>
<comment type="subcellular location">
    <subcellularLocation>
        <location evidence="1">Nucleus</location>
    </subcellularLocation>
</comment>
<evidence type="ECO:0000256" key="5">
    <source>
        <dbReference type="ARBA" id="ARBA00023242"/>
    </source>
</evidence>
<keyword evidence="9" id="KW-1185">Reference proteome</keyword>
<proteinExistence type="predicted"/>
<dbReference type="Pfam" id="PF03106">
    <property type="entry name" value="WRKY"/>
    <property type="match status" value="1"/>
</dbReference>
<accession>A0AAN9K8C7</accession>
<organism evidence="8 9">
    <name type="scientific">Clitoria ternatea</name>
    <name type="common">Butterfly pea</name>
    <dbReference type="NCBI Taxonomy" id="43366"/>
    <lineage>
        <taxon>Eukaryota</taxon>
        <taxon>Viridiplantae</taxon>
        <taxon>Streptophyta</taxon>
        <taxon>Embryophyta</taxon>
        <taxon>Tracheophyta</taxon>
        <taxon>Spermatophyta</taxon>
        <taxon>Magnoliopsida</taxon>
        <taxon>eudicotyledons</taxon>
        <taxon>Gunneridae</taxon>
        <taxon>Pentapetalae</taxon>
        <taxon>rosids</taxon>
        <taxon>fabids</taxon>
        <taxon>Fabales</taxon>
        <taxon>Fabaceae</taxon>
        <taxon>Papilionoideae</taxon>
        <taxon>50 kb inversion clade</taxon>
        <taxon>NPAAA clade</taxon>
        <taxon>indigoferoid/millettioid clade</taxon>
        <taxon>Phaseoleae</taxon>
        <taxon>Clitoria</taxon>
    </lineage>
</organism>
<dbReference type="SUPFAM" id="SSF118290">
    <property type="entry name" value="WRKY DNA-binding domain"/>
    <property type="match status" value="1"/>
</dbReference>
<comment type="caution">
    <text evidence="8">The sequence shown here is derived from an EMBL/GenBank/DDBJ whole genome shotgun (WGS) entry which is preliminary data.</text>
</comment>
<keyword evidence="2" id="KW-0805">Transcription regulation</keyword>
<keyword evidence="6" id="KW-0175">Coiled coil</keyword>
<evidence type="ECO:0000313" key="9">
    <source>
        <dbReference type="Proteomes" id="UP001359559"/>
    </source>
</evidence>
<dbReference type="PROSITE" id="PS50811">
    <property type="entry name" value="WRKY"/>
    <property type="match status" value="1"/>
</dbReference>
<feature type="coiled-coil region" evidence="6">
    <location>
        <begin position="10"/>
        <end position="51"/>
    </location>
</feature>
<feature type="domain" description="WRKY" evidence="7">
    <location>
        <begin position="80"/>
        <end position="161"/>
    </location>
</feature>
<dbReference type="GO" id="GO:0043565">
    <property type="term" value="F:sequence-specific DNA binding"/>
    <property type="evidence" value="ECO:0007669"/>
    <property type="project" value="InterPro"/>
</dbReference>
<evidence type="ECO:0000256" key="4">
    <source>
        <dbReference type="ARBA" id="ARBA00023163"/>
    </source>
</evidence>
<dbReference type="InterPro" id="IPR036576">
    <property type="entry name" value="WRKY_dom_sf"/>
</dbReference>
<keyword evidence="4" id="KW-0804">Transcription</keyword>
<reference evidence="8 9" key="1">
    <citation type="submission" date="2024-01" db="EMBL/GenBank/DDBJ databases">
        <title>The genomes of 5 underutilized Papilionoideae crops provide insights into root nodulation and disease resistance.</title>
        <authorList>
            <person name="Yuan L."/>
        </authorList>
    </citation>
    <scope>NUCLEOTIDE SEQUENCE [LARGE SCALE GENOMIC DNA]</scope>
    <source>
        <strain evidence="8">LY-2023</strain>
        <tissue evidence="8">Leaf</tissue>
    </source>
</reference>
<dbReference type="PANTHER" id="PTHR31429:SF38">
    <property type="entry name" value="WRKY TRANSCRIPTION FACTOR 40-RELATED"/>
    <property type="match status" value="1"/>
</dbReference>
<dbReference type="PANTHER" id="PTHR31429">
    <property type="entry name" value="WRKY TRANSCRIPTION FACTOR 36-RELATED"/>
    <property type="match status" value="1"/>
</dbReference>
<dbReference type="InterPro" id="IPR003657">
    <property type="entry name" value="WRKY_dom"/>
</dbReference>
<dbReference type="SMART" id="SM00774">
    <property type="entry name" value="WRKY"/>
    <property type="match status" value="1"/>
</dbReference>
<evidence type="ECO:0000259" key="7">
    <source>
        <dbReference type="PROSITE" id="PS50811"/>
    </source>
</evidence>
<sequence length="272" mass="30672">MDDIMIQYDVRKLEAKLQHAKEENRSLRLMLEAMSNKGEKLHSNLQEINNAEQIGPALARSEFSQAPNLSQFFVRTHPNDNSLTIKDGYQWRKYGQKFTKDNSSPRAYFKCSLAPSCPVKKKWSKRLKTLLQLHMVGAKKHTRYRSILVATYEGKHNHDVVLHDTLRPSSSSSKVSAVNDNLPITTMPNHRGAMNIDLALCGWARTDRRVCEDVVEQQKDLGSSSKIEECVSCLTKDPNFTMPLAEAAIHSTNNQSTLLGVDLNLGLPDPQV</sequence>
<keyword evidence="3" id="KW-0238">DNA-binding</keyword>
<gene>
    <name evidence="8" type="ORF">RJT34_10378</name>
</gene>
<evidence type="ECO:0000313" key="8">
    <source>
        <dbReference type="EMBL" id="KAK7311911.1"/>
    </source>
</evidence>
<evidence type="ECO:0000256" key="2">
    <source>
        <dbReference type="ARBA" id="ARBA00023015"/>
    </source>
</evidence>
<evidence type="ECO:0000256" key="6">
    <source>
        <dbReference type="SAM" id="Coils"/>
    </source>
</evidence>
<dbReference type="AlphaFoldDB" id="A0AAN9K8C7"/>
<keyword evidence="5" id="KW-0539">Nucleus</keyword>
<evidence type="ECO:0000256" key="3">
    <source>
        <dbReference type="ARBA" id="ARBA00023125"/>
    </source>
</evidence>
<dbReference type="EMBL" id="JAYKXN010000002">
    <property type="protein sequence ID" value="KAK7311911.1"/>
    <property type="molecule type" value="Genomic_DNA"/>
</dbReference>
<name>A0AAN9K8C7_CLITE</name>
<dbReference type="GO" id="GO:0005634">
    <property type="term" value="C:nucleus"/>
    <property type="evidence" value="ECO:0007669"/>
    <property type="project" value="UniProtKB-SubCell"/>
</dbReference>
<protein>
    <recommendedName>
        <fullName evidence="7">WRKY domain-containing protein</fullName>
    </recommendedName>
</protein>
<dbReference type="GO" id="GO:0003700">
    <property type="term" value="F:DNA-binding transcription factor activity"/>
    <property type="evidence" value="ECO:0007669"/>
    <property type="project" value="InterPro"/>
</dbReference>
<evidence type="ECO:0000256" key="1">
    <source>
        <dbReference type="ARBA" id="ARBA00004123"/>
    </source>
</evidence>
<dbReference type="Gene3D" id="2.20.25.80">
    <property type="entry name" value="WRKY domain"/>
    <property type="match status" value="1"/>
</dbReference>
<dbReference type="Proteomes" id="UP001359559">
    <property type="component" value="Unassembled WGS sequence"/>
</dbReference>